<dbReference type="PANTHER" id="PTHR31650:SF1">
    <property type="entry name" value="WAX ESTER SYNTHASE_DIACYLGLYCEROL ACYLTRANSFERASE 4-RELATED"/>
    <property type="match status" value="1"/>
</dbReference>
<evidence type="ECO:0000256" key="7">
    <source>
        <dbReference type="ARBA" id="ARBA00022798"/>
    </source>
</evidence>
<comment type="caution">
    <text evidence="13">The sequence shown here is derived from an EMBL/GenBank/DDBJ whole genome shotgun (WGS) entry which is preliminary data.</text>
</comment>
<dbReference type="GO" id="GO:0051701">
    <property type="term" value="P:biological process involved in interaction with host"/>
    <property type="evidence" value="ECO:0007669"/>
    <property type="project" value="TreeGrafter"/>
</dbReference>
<keyword evidence="6" id="KW-0808">Transferase</keyword>
<evidence type="ECO:0000313" key="14">
    <source>
        <dbReference type="Proteomes" id="UP000294513"/>
    </source>
</evidence>
<protein>
    <recommendedName>
        <fullName evidence="4">diacylglycerol O-acyltransferase</fullName>
        <ecNumber evidence="4">2.3.1.20</ecNumber>
    </recommendedName>
</protein>
<evidence type="ECO:0000313" key="13">
    <source>
        <dbReference type="EMBL" id="TDD93487.1"/>
    </source>
</evidence>
<comment type="pathway">
    <text evidence="2">Lipid metabolism.</text>
</comment>
<evidence type="ECO:0000256" key="9">
    <source>
        <dbReference type="ARBA" id="ARBA00023315"/>
    </source>
</evidence>
<evidence type="ECO:0000256" key="3">
    <source>
        <dbReference type="ARBA" id="ARBA00009587"/>
    </source>
</evidence>
<dbReference type="EC" id="2.3.1.20" evidence="4"/>
<evidence type="ECO:0000256" key="10">
    <source>
        <dbReference type="ARBA" id="ARBA00048109"/>
    </source>
</evidence>
<dbReference type="GO" id="GO:0005886">
    <property type="term" value="C:plasma membrane"/>
    <property type="evidence" value="ECO:0007669"/>
    <property type="project" value="TreeGrafter"/>
</dbReference>
<dbReference type="InterPro" id="IPR009721">
    <property type="entry name" value="O-acyltransferase_WSD1_C"/>
</dbReference>
<evidence type="ECO:0000259" key="12">
    <source>
        <dbReference type="Pfam" id="PF06974"/>
    </source>
</evidence>
<dbReference type="GO" id="GO:0001666">
    <property type="term" value="P:response to hypoxia"/>
    <property type="evidence" value="ECO:0007669"/>
    <property type="project" value="TreeGrafter"/>
</dbReference>
<dbReference type="GO" id="GO:0004144">
    <property type="term" value="F:diacylglycerol O-acyltransferase activity"/>
    <property type="evidence" value="ECO:0007669"/>
    <property type="project" value="UniProtKB-EC"/>
</dbReference>
<dbReference type="InterPro" id="IPR045034">
    <property type="entry name" value="O-acyltransferase_WSD1-like"/>
</dbReference>
<dbReference type="GO" id="GO:0006071">
    <property type="term" value="P:glycerol metabolic process"/>
    <property type="evidence" value="ECO:0007669"/>
    <property type="project" value="UniProtKB-KW"/>
</dbReference>
<dbReference type="Pfam" id="PF03007">
    <property type="entry name" value="WS_DGAT_cat"/>
    <property type="match status" value="1"/>
</dbReference>
<accession>A0A4V2YYK6</accession>
<keyword evidence="7" id="KW-0319">Glycerol metabolism</keyword>
<name>A0A4V2YYK6_9ACTN</name>
<keyword evidence="14" id="KW-1185">Reference proteome</keyword>
<keyword evidence="9" id="KW-0012">Acyltransferase</keyword>
<keyword evidence="5" id="KW-0444">Lipid biosynthesis</keyword>
<comment type="similarity">
    <text evidence="3">Belongs to the long-chain O-acyltransferase family.</text>
</comment>
<comment type="catalytic activity">
    <reaction evidence="10">
        <text>an acyl-CoA + a 1,2-diacyl-sn-glycerol = a triacyl-sn-glycerol + CoA</text>
        <dbReference type="Rhea" id="RHEA:10868"/>
        <dbReference type="ChEBI" id="CHEBI:17815"/>
        <dbReference type="ChEBI" id="CHEBI:57287"/>
        <dbReference type="ChEBI" id="CHEBI:58342"/>
        <dbReference type="ChEBI" id="CHEBI:64615"/>
        <dbReference type="EC" id="2.3.1.20"/>
    </reaction>
</comment>
<evidence type="ECO:0000256" key="4">
    <source>
        <dbReference type="ARBA" id="ARBA00013244"/>
    </source>
</evidence>
<comment type="pathway">
    <text evidence="1">Glycerolipid metabolism; triacylglycerol biosynthesis.</text>
</comment>
<reference evidence="13 14" key="1">
    <citation type="submission" date="2019-03" db="EMBL/GenBank/DDBJ databases">
        <title>Draft genome sequences of novel Actinobacteria.</title>
        <authorList>
            <person name="Sahin N."/>
            <person name="Ay H."/>
            <person name="Saygin H."/>
        </authorList>
    </citation>
    <scope>NUCLEOTIDE SEQUENCE [LARGE SCALE GENOMIC DNA]</scope>
    <source>
        <strain evidence="13 14">H3C3</strain>
    </source>
</reference>
<dbReference type="OrthoDB" id="4671961at2"/>
<dbReference type="UniPathway" id="UPA00282"/>
<evidence type="ECO:0000256" key="8">
    <source>
        <dbReference type="ARBA" id="ARBA00023098"/>
    </source>
</evidence>
<evidence type="ECO:0000256" key="2">
    <source>
        <dbReference type="ARBA" id="ARBA00005189"/>
    </source>
</evidence>
<dbReference type="AlphaFoldDB" id="A0A4V2YYK6"/>
<dbReference type="GO" id="GO:0071731">
    <property type="term" value="P:response to nitric oxide"/>
    <property type="evidence" value="ECO:0007669"/>
    <property type="project" value="TreeGrafter"/>
</dbReference>
<gene>
    <name evidence="13" type="ORF">E1298_09155</name>
</gene>
<feature type="domain" description="O-acyltransferase WSD1-like N-terminal" evidence="11">
    <location>
        <begin position="95"/>
        <end position="185"/>
    </location>
</feature>
<sequence>MISRRPISVMRRSCRARALEGVFLMYQNPHHADAGRRLGVIERALLAYERAHPTVNLGIGGLVLFEGRPPGIHELLGQAPLHLPTQPLMSCGLSPGANRRSVWRPRPTLDLGLHVRERVLPAGAGRAGLMSLVNELLAVPFTKGEPLWRMWLIHGYDGEEFAVLYLGHHVLHDGVSAMNNIACVLLGEGGQNGRVRIPRGSGTGRARPVRVMRGAGRLASHLYPPAVRLRDEGLTGERRLAWAGTSLERMRDIGKRHGATVNTVYLAALTSALRQWSYSPWREIERRGRPLWALVPVSTRTEGEQNGIDVRIMPERTRLPCDKVHPAEQIALLKATTEAIRGSAVVDSERALRARTPGWLGHFILSRALSPGSTHLLATNVPGTDRPFDLLGRPVREIVPLSFLPVGHRLAVVLTTYQDQARAGFMVDARFASGADELAALWSAAIDELDASAGPAS</sequence>
<evidence type="ECO:0000256" key="6">
    <source>
        <dbReference type="ARBA" id="ARBA00022679"/>
    </source>
</evidence>
<feature type="domain" description="O-acyltransferase WSD1 C-terminal" evidence="12">
    <location>
        <begin position="319"/>
        <end position="449"/>
    </location>
</feature>
<dbReference type="PANTHER" id="PTHR31650">
    <property type="entry name" value="O-ACYLTRANSFERASE (WSD1-LIKE) FAMILY PROTEIN"/>
    <property type="match status" value="1"/>
</dbReference>
<keyword evidence="8" id="KW-0443">Lipid metabolism</keyword>
<evidence type="ECO:0000256" key="5">
    <source>
        <dbReference type="ARBA" id="ARBA00022516"/>
    </source>
</evidence>
<dbReference type="Pfam" id="PF06974">
    <property type="entry name" value="WS_DGAT_C"/>
    <property type="match status" value="1"/>
</dbReference>
<organism evidence="13 14">
    <name type="scientific">Actinomadura rubrisoli</name>
    <dbReference type="NCBI Taxonomy" id="2530368"/>
    <lineage>
        <taxon>Bacteria</taxon>
        <taxon>Bacillati</taxon>
        <taxon>Actinomycetota</taxon>
        <taxon>Actinomycetes</taxon>
        <taxon>Streptosporangiales</taxon>
        <taxon>Thermomonosporaceae</taxon>
        <taxon>Actinomadura</taxon>
    </lineage>
</organism>
<dbReference type="GO" id="GO:0019432">
    <property type="term" value="P:triglyceride biosynthetic process"/>
    <property type="evidence" value="ECO:0007669"/>
    <property type="project" value="UniProtKB-UniPathway"/>
</dbReference>
<dbReference type="EMBL" id="SMKU01000030">
    <property type="protein sequence ID" value="TDD93487.1"/>
    <property type="molecule type" value="Genomic_DNA"/>
</dbReference>
<evidence type="ECO:0000256" key="1">
    <source>
        <dbReference type="ARBA" id="ARBA00004771"/>
    </source>
</evidence>
<proteinExistence type="inferred from homology"/>
<evidence type="ECO:0000259" key="11">
    <source>
        <dbReference type="Pfam" id="PF03007"/>
    </source>
</evidence>
<dbReference type="InterPro" id="IPR004255">
    <property type="entry name" value="O-acyltransferase_WSD1_N"/>
</dbReference>
<dbReference type="Proteomes" id="UP000294513">
    <property type="component" value="Unassembled WGS sequence"/>
</dbReference>